<dbReference type="RefSeq" id="WP_211142847.1">
    <property type="nucleotide sequence ID" value="NZ_JAEEGB010000013.1"/>
</dbReference>
<feature type="domain" description="Winged helix-turn helix" evidence="1">
    <location>
        <begin position="114"/>
        <end position="168"/>
    </location>
</feature>
<dbReference type="InterPro" id="IPR009057">
    <property type="entry name" value="Homeodomain-like_sf"/>
</dbReference>
<evidence type="ECO:0000259" key="1">
    <source>
        <dbReference type="Pfam" id="PF13592"/>
    </source>
</evidence>
<evidence type="ECO:0000313" key="3">
    <source>
        <dbReference type="Proteomes" id="UP000622687"/>
    </source>
</evidence>
<gene>
    <name evidence="2" type="ORF">I6U51_12020</name>
</gene>
<proteinExistence type="predicted"/>
<dbReference type="Pfam" id="PF13592">
    <property type="entry name" value="HTH_33"/>
    <property type="match status" value="1"/>
</dbReference>
<dbReference type="SUPFAM" id="SSF46689">
    <property type="entry name" value="Homeodomain-like"/>
    <property type="match status" value="1"/>
</dbReference>
<protein>
    <submittedName>
        <fullName evidence="2">Winged helix-turn-helix domain-containing protein</fullName>
    </submittedName>
</protein>
<dbReference type="Proteomes" id="UP000622687">
    <property type="component" value="Unassembled WGS sequence"/>
</dbReference>
<sequence length="179" mass="21104">MCRKMIEVSTLHGLTIDEVINLSNNFKNKYASLILTIVIMRYNKHSTPEIMRTVGTSKVTVSKHIKMWNKKGLKALEDHRGGSEGTFTAEMQDDLINTVTNKTPHDCGFVSFNWTCDLLVEYIYQNYGVKYSNEWIRRILHKNQISYKRSQQKPTKVDEKEQERFKKNVRNTPYFRVHR</sequence>
<dbReference type="AlphaFoldDB" id="A0A934HZ62"/>
<dbReference type="EMBL" id="JAEEGB010000013">
    <property type="protein sequence ID" value="MBI6873428.1"/>
    <property type="molecule type" value="Genomic_DNA"/>
</dbReference>
<organism evidence="2 3">
    <name type="scientific">Clostridium aciditolerans</name>
    <dbReference type="NCBI Taxonomy" id="339861"/>
    <lineage>
        <taxon>Bacteria</taxon>
        <taxon>Bacillati</taxon>
        <taxon>Bacillota</taxon>
        <taxon>Clostridia</taxon>
        <taxon>Eubacteriales</taxon>
        <taxon>Clostridiaceae</taxon>
        <taxon>Clostridium</taxon>
    </lineage>
</organism>
<name>A0A934HZ62_9CLOT</name>
<evidence type="ECO:0000313" key="2">
    <source>
        <dbReference type="EMBL" id="MBI6873428.1"/>
    </source>
</evidence>
<reference evidence="2" key="1">
    <citation type="submission" date="2020-12" db="EMBL/GenBank/DDBJ databases">
        <title>Clostridium thailandense sp. nov., a novel acetogenic bacterium isolated from peat land soil in Thailand.</title>
        <authorList>
            <person name="Chaikitkaew S."/>
            <person name="Birkeland N.K."/>
        </authorList>
    </citation>
    <scope>NUCLEOTIDE SEQUENCE</scope>
    <source>
        <strain evidence="2">DSM 17425</strain>
    </source>
</reference>
<keyword evidence="3" id="KW-1185">Reference proteome</keyword>
<dbReference type="InterPro" id="IPR025959">
    <property type="entry name" value="Winged_HTH_dom"/>
</dbReference>
<comment type="caution">
    <text evidence="2">The sequence shown here is derived from an EMBL/GenBank/DDBJ whole genome shotgun (WGS) entry which is preliminary data.</text>
</comment>
<accession>A0A934HZ62</accession>